<dbReference type="AlphaFoldDB" id="X1AVZ2"/>
<dbReference type="PANTHER" id="PTHR11361:SF34">
    <property type="entry name" value="DNA MISMATCH REPAIR PROTEIN MSH1, MITOCHONDRIAL"/>
    <property type="match status" value="1"/>
</dbReference>
<dbReference type="GO" id="GO:0030983">
    <property type="term" value="F:mismatched DNA binding"/>
    <property type="evidence" value="ECO:0007669"/>
    <property type="project" value="InterPro"/>
</dbReference>
<dbReference type="PANTHER" id="PTHR11361">
    <property type="entry name" value="DNA MISMATCH REPAIR PROTEIN MUTS FAMILY MEMBER"/>
    <property type="match status" value="1"/>
</dbReference>
<reference evidence="2" key="1">
    <citation type="journal article" date="2014" name="Front. Microbiol.">
        <title>High frequency of phylogenetically diverse reductive dehalogenase-homologous genes in deep subseafloor sedimentary metagenomes.</title>
        <authorList>
            <person name="Kawai M."/>
            <person name="Futagami T."/>
            <person name="Toyoda A."/>
            <person name="Takaki Y."/>
            <person name="Nishi S."/>
            <person name="Hori S."/>
            <person name="Arai W."/>
            <person name="Tsubouchi T."/>
            <person name="Morono Y."/>
            <person name="Uchiyama I."/>
            <person name="Ito T."/>
            <person name="Fujiyama A."/>
            <person name="Inagaki F."/>
            <person name="Takami H."/>
        </authorList>
    </citation>
    <scope>NUCLEOTIDE SEQUENCE</scope>
    <source>
        <strain evidence="2">Expedition CK06-06</strain>
    </source>
</reference>
<feature type="non-terminal residue" evidence="2">
    <location>
        <position position="294"/>
    </location>
</feature>
<dbReference type="SUPFAM" id="SSF48334">
    <property type="entry name" value="DNA repair protein MutS, domain III"/>
    <property type="match status" value="1"/>
</dbReference>
<protein>
    <recommendedName>
        <fullName evidence="1">DNA mismatch repair protein MutS core domain-containing protein</fullName>
    </recommendedName>
</protein>
<dbReference type="GO" id="GO:0005524">
    <property type="term" value="F:ATP binding"/>
    <property type="evidence" value="ECO:0007669"/>
    <property type="project" value="InterPro"/>
</dbReference>
<dbReference type="Gene3D" id="1.10.1420.10">
    <property type="match status" value="1"/>
</dbReference>
<organism evidence="2">
    <name type="scientific">marine sediment metagenome</name>
    <dbReference type="NCBI Taxonomy" id="412755"/>
    <lineage>
        <taxon>unclassified sequences</taxon>
        <taxon>metagenomes</taxon>
        <taxon>ecological metagenomes</taxon>
    </lineage>
</organism>
<sequence>LSKIFPCESQIKTKNDIDADTNTDADTESSHNIIHNKQIIEDLGLERIYYGMVSYIILLQYCYEHNTTLVEKLTKPNTSFLDSNRYLILTHNAINQINLLSTNKNGVKHNRLNRNIDSLFSVINYTNTPLGKRYLMSKLCNPITDIKLLNETYDMTEDLILNRSLLNDITLFLKEIPDLERYQRKLYLRIIKPNEFVTLFKSYLTIVKIYTKLYESNLSVKKMLFQASEFNQCLSLIFSKYKLEILSKYKIDNNKLILSESNLNENLLDNKLFFDKQDDKADSYWKDIKRYQEH</sequence>
<accession>X1AVZ2</accession>
<dbReference type="InterPro" id="IPR007696">
    <property type="entry name" value="DNA_mismatch_repair_MutS_core"/>
</dbReference>
<dbReference type="GO" id="GO:0006298">
    <property type="term" value="P:mismatch repair"/>
    <property type="evidence" value="ECO:0007669"/>
    <property type="project" value="InterPro"/>
</dbReference>
<feature type="domain" description="DNA mismatch repair protein MutS core" evidence="1">
    <location>
        <begin position="93"/>
        <end position="224"/>
    </location>
</feature>
<proteinExistence type="predicted"/>
<dbReference type="GO" id="GO:0140664">
    <property type="term" value="F:ATP-dependent DNA damage sensor activity"/>
    <property type="evidence" value="ECO:0007669"/>
    <property type="project" value="InterPro"/>
</dbReference>
<dbReference type="InterPro" id="IPR036187">
    <property type="entry name" value="DNA_mismatch_repair_MutS_sf"/>
</dbReference>
<comment type="caution">
    <text evidence="2">The sequence shown here is derived from an EMBL/GenBank/DDBJ whole genome shotgun (WGS) entry which is preliminary data.</text>
</comment>
<feature type="non-terminal residue" evidence="2">
    <location>
        <position position="1"/>
    </location>
</feature>
<dbReference type="EMBL" id="BART01019498">
    <property type="protein sequence ID" value="GAG86910.1"/>
    <property type="molecule type" value="Genomic_DNA"/>
</dbReference>
<dbReference type="InterPro" id="IPR045076">
    <property type="entry name" value="MutS"/>
</dbReference>
<gene>
    <name evidence="2" type="ORF">S01H4_36468</name>
</gene>
<name>X1AVZ2_9ZZZZ</name>
<evidence type="ECO:0000259" key="1">
    <source>
        <dbReference type="Pfam" id="PF05192"/>
    </source>
</evidence>
<dbReference type="Pfam" id="PF05192">
    <property type="entry name" value="MutS_III"/>
    <property type="match status" value="1"/>
</dbReference>
<evidence type="ECO:0000313" key="2">
    <source>
        <dbReference type="EMBL" id="GAG86910.1"/>
    </source>
</evidence>